<proteinExistence type="predicted"/>
<feature type="domain" description="Glycosyl transferase family 1" evidence="1">
    <location>
        <begin position="252"/>
        <end position="397"/>
    </location>
</feature>
<dbReference type="SUPFAM" id="SSF53756">
    <property type="entry name" value="UDP-Glycosyltransferase/glycogen phosphorylase"/>
    <property type="match status" value="1"/>
</dbReference>
<dbReference type="RefSeq" id="WP_114065811.1">
    <property type="nucleotide sequence ID" value="NZ_CP030850.1"/>
</dbReference>
<reference evidence="2 3" key="1">
    <citation type="submission" date="2018-07" db="EMBL/GenBank/DDBJ databases">
        <title>Genome sequencing of Runella.</title>
        <authorList>
            <person name="Baek M.-G."/>
            <person name="Yi H."/>
        </authorList>
    </citation>
    <scope>NUCLEOTIDE SEQUENCE [LARGE SCALE GENOMIC DNA]</scope>
    <source>
        <strain evidence="2 3">HYN0085</strain>
    </source>
</reference>
<name>A0A344TEF4_9BACT</name>
<dbReference type="GO" id="GO:0016757">
    <property type="term" value="F:glycosyltransferase activity"/>
    <property type="evidence" value="ECO:0007669"/>
    <property type="project" value="InterPro"/>
</dbReference>
<dbReference type="Pfam" id="PF00534">
    <property type="entry name" value="Glycos_transf_1"/>
    <property type="match status" value="1"/>
</dbReference>
<dbReference type="Proteomes" id="UP000251993">
    <property type="component" value="Chromosome"/>
</dbReference>
<dbReference type="AlphaFoldDB" id="A0A344TEF4"/>
<dbReference type="InterPro" id="IPR001296">
    <property type="entry name" value="Glyco_trans_1"/>
</dbReference>
<dbReference type="KEGG" id="run:DR864_04390"/>
<dbReference type="PANTHER" id="PTHR12526">
    <property type="entry name" value="GLYCOSYLTRANSFERASE"/>
    <property type="match status" value="1"/>
</dbReference>
<dbReference type="EMBL" id="CP030850">
    <property type="protein sequence ID" value="AXE17025.1"/>
    <property type="molecule type" value="Genomic_DNA"/>
</dbReference>
<dbReference type="Gene3D" id="3.40.50.2000">
    <property type="entry name" value="Glycogen Phosphorylase B"/>
    <property type="match status" value="1"/>
</dbReference>
<protein>
    <recommendedName>
        <fullName evidence="1">Glycosyl transferase family 1 domain-containing protein</fullName>
    </recommendedName>
</protein>
<accession>A0A344TEF4</accession>
<evidence type="ECO:0000313" key="2">
    <source>
        <dbReference type="EMBL" id="AXE17025.1"/>
    </source>
</evidence>
<sequence>MKILWFTNTPSNASLEFGNNRFGGGWISSLESKISNVEGVSLALCFFYNGVKFKKLQKNNVIYYGIPLNNRNLFSKFISNHFGTLQDNDSPFFDFVLEDFLPDVIQIFGTENGYGKILKGKISKEKVVIHLQGLTMPYSKVYFPFGFNRVQVLINSNLKSFFLGTTYYNKYKSFLKRADREVDMIKYWKYFMGRTSWDKNYVLMTNNEALYFHCEEILRDPFYVNKWNGLDFPSNISSISEIVICTTINPNIYKGLDLIYKTLSKLSKFNIVWKIFGIEESDETNVLVKKMLKFTKNKTKIIFYGQQSEEELILHLKCCHFFVHPSYIDNSPNSVCEAMLLGIPVISSSVGGVNSLIVHNETGFLFNPYDEYELAGILFSLINNYKLAKDTSINARKIALIRHDINLSVNKIFFIYKNILNNGC</sequence>
<evidence type="ECO:0000259" key="1">
    <source>
        <dbReference type="Pfam" id="PF00534"/>
    </source>
</evidence>
<gene>
    <name evidence="2" type="ORF">DR864_04390</name>
</gene>
<keyword evidence="3" id="KW-1185">Reference proteome</keyword>
<evidence type="ECO:0000313" key="3">
    <source>
        <dbReference type="Proteomes" id="UP000251993"/>
    </source>
</evidence>
<organism evidence="2 3">
    <name type="scientific">Runella rosea</name>
    <dbReference type="NCBI Taxonomy" id="2259595"/>
    <lineage>
        <taxon>Bacteria</taxon>
        <taxon>Pseudomonadati</taxon>
        <taxon>Bacteroidota</taxon>
        <taxon>Cytophagia</taxon>
        <taxon>Cytophagales</taxon>
        <taxon>Spirosomataceae</taxon>
        <taxon>Runella</taxon>
    </lineage>
</organism>
<dbReference type="OrthoDB" id="1522162at2"/>